<dbReference type="EMBL" id="FOZM01000001">
    <property type="protein sequence ID" value="SFS16387.1"/>
    <property type="molecule type" value="Genomic_DNA"/>
</dbReference>
<evidence type="ECO:0000256" key="3">
    <source>
        <dbReference type="ARBA" id="ARBA00023163"/>
    </source>
</evidence>
<feature type="domain" description="HTH arsR-type" evidence="4">
    <location>
        <begin position="1"/>
        <end position="96"/>
    </location>
</feature>
<sequence>MNQTAATARALAALGHEARLDVYRLLVRAGENGLIIGDIANHTGLPLSTLAHHLRQLVSAGLIVQEKQGRQVINRIDFAVMNRTLRFLTEECCNGVSLREDAA</sequence>
<dbReference type="InterPro" id="IPR036390">
    <property type="entry name" value="WH_DNA-bd_sf"/>
</dbReference>
<gene>
    <name evidence="5" type="ORF">SAMN05444714_1992</name>
</gene>
<reference evidence="5 6" key="1">
    <citation type="submission" date="2016-10" db="EMBL/GenBank/DDBJ databases">
        <authorList>
            <person name="de Groot N.N."/>
        </authorList>
    </citation>
    <scope>NUCLEOTIDE SEQUENCE [LARGE SCALE GENOMIC DNA]</scope>
    <source>
        <strain evidence="5 6">DSM 29433</strain>
    </source>
</reference>
<dbReference type="SMART" id="SM00418">
    <property type="entry name" value="HTH_ARSR"/>
    <property type="match status" value="1"/>
</dbReference>
<keyword evidence="2" id="KW-0238">DNA-binding</keyword>
<dbReference type="STRING" id="1123755.SAMN05444714_1992"/>
<evidence type="ECO:0000256" key="2">
    <source>
        <dbReference type="ARBA" id="ARBA00023125"/>
    </source>
</evidence>
<keyword evidence="3" id="KW-0804">Transcription</keyword>
<dbReference type="InterPro" id="IPR011991">
    <property type="entry name" value="ArsR-like_HTH"/>
</dbReference>
<accession>A0A1I6MLB0</accession>
<protein>
    <submittedName>
        <fullName evidence="5">Transcriptional regulator, ArsR family</fullName>
    </submittedName>
</protein>
<evidence type="ECO:0000259" key="4">
    <source>
        <dbReference type="PROSITE" id="PS50987"/>
    </source>
</evidence>
<dbReference type="InterPro" id="IPR036388">
    <property type="entry name" value="WH-like_DNA-bd_sf"/>
</dbReference>
<dbReference type="PROSITE" id="PS50987">
    <property type="entry name" value="HTH_ARSR_2"/>
    <property type="match status" value="1"/>
</dbReference>
<name>A0A1I6MLB0_9RHOB</name>
<dbReference type="PANTHER" id="PTHR43132">
    <property type="entry name" value="ARSENICAL RESISTANCE OPERON REPRESSOR ARSR-RELATED"/>
    <property type="match status" value="1"/>
</dbReference>
<dbReference type="NCBIfam" id="NF033788">
    <property type="entry name" value="HTH_metalloreg"/>
    <property type="match status" value="1"/>
</dbReference>
<dbReference type="RefSeq" id="WP_090207084.1">
    <property type="nucleotide sequence ID" value="NZ_FOZM01000001.1"/>
</dbReference>
<dbReference type="AlphaFoldDB" id="A0A1I6MLB0"/>
<dbReference type="GO" id="GO:0003700">
    <property type="term" value="F:DNA-binding transcription factor activity"/>
    <property type="evidence" value="ECO:0007669"/>
    <property type="project" value="InterPro"/>
</dbReference>
<keyword evidence="1" id="KW-0805">Transcription regulation</keyword>
<dbReference type="Gene3D" id="1.10.10.10">
    <property type="entry name" value="Winged helix-like DNA-binding domain superfamily/Winged helix DNA-binding domain"/>
    <property type="match status" value="1"/>
</dbReference>
<organism evidence="5 6">
    <name type="scientific">Yoonia litorea</name>
    <dbReference type="NCBI Taxonomy" id="1123755"/>
    <lineage>
        <taxon>Bacteria</taxon>
        <taxon>Pseudomonadati</taxon>
        <taxon>Pseudomonadota</taxon>
        <taxon>Alphaproteobacteria</taxon>
        <taxon>Rhodobacterales</taxon>
        <taxon>Paracoccaceae</taxon>
        <taxon>Yoonia</taxon>
    </lineage>
</organism>
<dbReference type="Pfam" id="PF12840">
    <property type="entry name" value="HTH_20"/>
    <property type="match status" value="1"/>
</dbReference>
<dbReference type="PANTHER" id="PTHR43132:SF2">
    <property type="entry name" value="ARSENICAL RESISTANCE OPERON REPRESSOR ARSR-RELATED"/>
    <property type="match status" value="1"/>
</dbReference>
<dbReference type="Proteomes" id="UP000198926">
    <property type="component" value="Unassembled WGS sequence"/>
</dbReference>
<keyword evidence="6" id="KW-1185">Reference proteome</keyword>
<dbReference type="OrthoDB" id="9804742at2"/>
<evidence type="ECO:0000313" key="5">
    <source>
        <dbReference type="EMBL" id="SFS16387.1"/>
    </source>
</evidence>
<dbReference type="InterPro" id="IPR051011">
    <property type="entry name" value="Metal_resp_trans_reg"/>
</dbReference>
<dbReference type="SUPFAM" id="SSF46785">
    <property type="entry name" value="Winged helix' DNA-binding domain"/>
    <property type="match status" value="1"/>
</dbReference>
<dbReference type="CDD" id="cd00090">
    <property type="entry name" value="HTH_ARSR"/>
    <property type="match status" value="1"/>
</dbReference>
<dbReference type="GO" id="GO:0003677">
    <property type="term" value="F:DNA binding"/>
    <property type="evidence" value="ECO:0007669"/>
    <property type="project" value="UniProtKB-KW"/>
</dbReference>
<evidence type="ECO:0000256" key="1">
    <source>
        <dbReference type="ARBA" id="ARBA00023015"/>
    </source>
</evidence>
<dbReference type="InterPro" id="IPR001845">
    <property type="entry name" value="HTH_ArsR_DNA-bd_dom"/>
</dbReference>
<evidence type="ECO:0000313" key="6">
    <source>
        <dbReference type="Proteomes" id="UP000198926"/>
    </source>
</evidence>
<proteinExistence type="predicted"/>
<dbReference type="PRINTS" id="PR00778">
    <property type="entry name" value="HTHARSR"/>
</dbReference>